<dbReference type="InterPro" id="IPR041685">
    <property type="entry name" value="AAA_GajA/Old/RecF-like"/>
</dbReference>
<dbReference type="InterPro" id="IPR051396">
    <property type="entry name" value="Bact_Antivir_Def_Nuclease"/>
</dbReference>
<evidence type="ECO:0000313" key="4">
    <source>
        <dbReference type="Proteomes" id="UP000005388"/>
    </source>
</evidence>
<evidence type="ECO:0000259" key="2">
    <source>
        <dbReference type="Pfam" id="PF20469"/>
    </source>
</evidence>
<dbReference type="AlphaFoldDB" id="G5KHJ0"/>
<feature type="domain" description="Endonuclease GajA/Old nuclease/RecF-like AAA" evidence="1">
    <location>
        <begin position="1"/>
        <end position="330"/>
    </location>
</feature>
<proteinExistence type="predicted"/>
<dbReference type="InterPro" id="IPR034139">
    <property type="entry name" value="TOPRIM_OLD"/>
</dbReference>
<dbReference type="Proteomes" id="UP000005388">
    <property type="component" value="Unassembled WGS sequence"/>
</dbReference>
<evidence type="ECO:0000259" key="1">
    <source>
        <dbReference type="Pfam" id="PF13175"/>
    </source>
</evidence>
<reference evidence="3 4" key="1">
    <citation type="journal article" date="2014" name="Int. J. Syst. Evol. Microbiol.">
        <title>Phylogenomics and the dynamic genome evolution of the genus Streptococcus.</title>
        <authorList>
            <consortium name="The Broad Institute Genome Sequencing Platform"/>
            <person name="Richards V.P."/>
            <person name="Palmer S.R."/>
            <person name="Pavinski Bitar P.D."/>
            <person name="Qin X."/>
            <person name="Weinstock G.M."/>
            <person name="Highlander S.K."/>
            <person name="Town C.D."/>
            <person name="Burne R.A."/>
            <person name="Stanhope M.J."/>
        </authorList>
    </citation>
    <scope>NUCLEOTIDE SEQUENCE [LARGE SCALE GENOMIC DNA]</scope>
    <source>
        <strain evidence="3 4">2285-97</strain>
    </source>
</reference>
<accession>G5KHJ0</accession>
<protein>
    <submittedName>
        <fullName evidence="3">Uncharacterized protein</fullName>
    </submittedName>
</protein>
<dbReference type="SUPFAM" id="SSF52540">
    <property type="entry name" value="P-loop containing nucleoside triphosphate hydrolases"/>
    <property type="match status" value="1"/>
</dbReference>
<dbReference type="PANTHER" id="PTHR43581:SF4">
    <property type="entry name" value="ATP_GTP PHOSPHATASE"/>
    <property type="match status" value="1"/>
</dbReference>
<dbReference type="STRING" id="764291.STRUR_1506"/>
<dbReference type="CDD" id="cd01026">
    <property type="entry name" value="TOPRIM_OLD"/>
    <property type="match status" value="1"/>
</dbReference>
<dbReference type="InterPro" id="IPR027417">
    <property type="entry name" value="P-loop_NTPase"/>
</dbReference>
<dbReference type="Pfam" id="PF20469">
    <property type="entry name" value="OLD-like_TOPRIM"/>
    <property type="match status" value="1"/>
</dbReference>
<organism evidence="3 4">
    <name type="scientific">Streptococcus urinalis 2285-97</name>
    <dbReference type="NCBI Taxonomy" id="764291"/>
    <lineage>
        <taxon>Bacteria</taxon>
        <taxon>Bacillati</taxon>
        <taxon>Bacillota</taxon>
        <taxon>Bacilli</taxon>
        <taxon>Lactobacillales</taxon>
        <taxon>Streptococcaceae</taxon>
        <taxon>Streptococcus</taxon>
    </lineage>
</organism>
<evidence type="ECO:0000313" key="3">
    <source>
        <dbReference type="EMBL" id="EHJ55713.1"/>
    </source>
</evidence>
<dbReference type="Pfam" id="PF13175">
    <property type="entry name" value="AAA_15"/>
    <property type="match status" value="1"/>
</dbReference>
<dbReference type="PANTHER" id="PTHR43581">
    <property type="entry name" value="ATP/GTP PHOSPHATASE"/>
    <property type="match status" value="1"/>
</dbReference>
<dbReference type="eggNOG" id="COG1195">
    <property type="taxonomic scope" value="Bacteria"/>
</dbReference>
<dbReference type="EMBL" id="AEUZ02000001">
    <property type="protein sequence ID" value="EHJ55713.1"/>
    <property type="molecule type" value="Genomic_DNA"/>
</dbReference>
<keyword evidence="4" id="KW-1185">Reference proteome</keyword>
<gene>
    <name evidence="3" type="ORF">STRUR_1506</name>
</gene>
<dbReference type="Gene3D" id="3.40.50.300">
    <property type="entry name" value="P-loop containing nucleotide triphosphate hydrolases"/>
    <property type="match status" value="1"/>
</dbReference>
<dbReference type="eggNOG" id="COG3593">
    <property type="taxonomic scope" value="Bacteria"/>
</dbReference>
<feature type="domain" description="OLD protein-like TOPRIM" evidence="2">
    <location>
        <begin position="376"/>
        <end position="445"/>
    </location>
</feature>
<dbReference type="RefSeq" id="WP_006738506.1">
    <property type="nucleotide sequence ID" value="NZ_AEUZ02000001.1"/>
</dbReference>
<name>G5KHJ0_9STRE</name>
<sequence length="681" mass="77614">MFLEKVEYWDFRKYKSTDDSPGLTVKFQRGMNLIVGENDAGKTAIIDGIKLLLGTLSDDYDRIVDTDFYTMDGKIFNEEFKIIGLFKGLSDEEAAKFLEWISFDEGNNPQLKITLKVVKKKNPNGKEYFDRKIYGGDNHSETIIDSEAKQLLKAIYLRPLRDAQRELRPGPYSRLSNILSAHPQIGEGGKQELLDIVGKANGEVKEFFSKDEHNVVQLIMDQLATFYDKNDFEKSKIAFNVSEANIYSILSRLSLDTESVNLGLGNSNILYIAVELLLMHDDSDYIGPRIALIEEIEAHLHTQAQIRLIKHMENNSSTQFILTTHSTNLASSINPKNLILLYNNQAFSMAESETLLGKEDYEFLERFLDATKSNLFFAKGLIFVEGDAENLLLPAFAELIGYPLHEYGVSIVNIGNTAFERYIKLFSRRGDDRIELPVSIVTDVDVRPLEYYNDKGTTGEVYVIESQNEFQQILSELGLESDLTDEDRPYGTIFSTRNKLKDEFEISETLDENEFNKKVAKELTKDYINILIGVKKNNIIQKYKDYNANSKTFVAPAWTLEYSLARSPLVKLLWKSIHETRYKNPYSPVNQNKFDEINNQLTTSDDTISSELAYDIFKPLNDKKVSKAIVAQKLAIEIGKLASENKEQLKTEVLSNDYTQYLVKAIKYAAQINEEEGGTDE</sequence>
<comment type="caution">
    <text evidence="3">The sequence shown here is derived from an EMBL/GenBank/DDBJ whole genome shotgun (WGS) entry which is preliminary data.</text>
</comment>